<accession>A0ABU2N0U3</accession>
<dbReference type="Proteomes" id="UP001183246">
    <property type="component" value="Unassembled WGS sequence"/>
</dbReference>
<protein>
    <submittedName>
        <fullName evidence="1">Uncharacterized protein</fullName>
    </submittedName>
</protein>
<comment type="caution">
    <text evidence="1">The sequence shown here is derived from an EMBL/GenBank/DDBJ whole genome shotgun (WGS) entry which is preliminary data.</text>
</comment>
<reference evidence="2" key="1">
    <citation type="submission" date="2023-07" db="EMBL/GenBank/DDBJ databases">
        <title>30 novel species of actinomycetes from the DSMZ collection.</title>
        <authorList>
            <person name="Nouioui I."/>
        </authorList>
    </citation>
    <scope>NUCLEOTIDE SEQUENCE [LARGE SCALE GENOMIC DNA]</scope>
    <source>
        <strain evidence="2">DSM 44938</strain>
    </source>
</reference>
<evidence type="ECO:0000313" key="1">
    <source>
        <dbReference type="EMBL" id="MDT0347525.1"/>
    </source>
</evidence>
<gene>
    <name evidence="1" type="ORF">RM590_33900</name>
</gene>
<keyword evidence="2" id="KW-1185">Reference proteome</keyword>
<name>A0ABU2N0U3_9ACTN</name>
<evidence type="ECO:0000313" key="2">
    <source>
        <dbReference type="Proteomes" id="UP001183246"/>
    </source>
</evidence>
<dbReference type="EMBL" id="JAVREL010000034">
    <property type="protein sequence ID" value="MDT0347525.1"/>
    <property type="molecule type" value="Genomic_DNA"/>
</dbReference>
<dbReference type="RefSeq" id="WP_311708652.1">
    <property type="nucleotide sequence ID" value="NZ_JAVREL010000034.1"/>
</dbReference>
<sequence>MSGGSPAGPSREETVDHEPLEVLVDLLCEVETSLSREKVREVTAQVVHGRARQRRIALELMASPQVLRTGLSPCAIRVGTLLMMLKRAGAEQLAHPKCRVCGSELVTYLHRRARDWGCGPCLKKPETCASCGDVRAVRTRDRHGRPHCERCQSRDSDPTEALVAVLAGLEPALNRAQVLAALEQTARSYARRRQVAWAVVDRPDLLTGQGASAPVPGVLRFIDALALAGARAVIMPPCPRCGNQCPLKEPVDGQRLCASCVQMSRAVPCDRCGKTKPKNHRDECLFLISAQWHDVCRAAHW</sequence>
<proteinExistence type="predicted"/>
<organism evidence="1 2">
    <name type="scientific">Streptomyces litchfieldiae</name>
    <dbReference type="NCBI Taxonomy" id="3075543"/>
    <lineage>
        <taxon>Bacteria</taxon>
        <taxon>Bacillati</taxon>
        <taxon>Actinomycetota</taxon>
        <taxon>Actinomycetes</taxon>
        <taxon>Kitasatosporales</taxon>
        <taxon>Streptomycetaceae</taxon>
        <taxon>Streptomyces</taxon>
    </lineage>
</organism>